<organism evidence="23">
    <name type="scientific">Microbacterium sp. LWS13-1.2</name>
    <dbReference type="NCBI Taxonomy" id="3135264"/>
    <lineage>
        <taxon>Bacteria</taxon>
        <taxon>Bacillati</taxon>
        <taxon>Actinomycetota</taxon>
        <taxon>Actinomycetes</taxon>
        <taxon>Micrococcales</taxon>
        <taxon>Microbacteriaceae</taxon>
        <taxon>Microbacterium</taxon>
    </lineage>
</organism>
<evidence type="ECO:0000256" key="18">
    <source>
        <dbReference type="ARBA" id="ARBA00048002"/>
    </source>
</evidence>
<dbReference type="SUPFAM" id="SSF55811">
    <property type="entry name" value="Nudix"/>
    <property type="match status" value="1"/>
</dbReference>
<dbReference type="AlphaFoldDB" id="A0AAU6SB48"/>
<evidence type="ECO:0000256" key="7">
    <source>
        <dbReference type="ARBA" id="ARBA00024448"/>
    </source>
</evidence>
<dbReference type="InterPro" id="IPR003563">
    <property type="entry name" value="8ODP"/>
</dbReference>
<comment type="catalytic activity">
    <reaction evidence="20">
        <text>N(6)-methyl-dATP + H2O = N(6)-methyl-dAMP + diphosphate + H(+)</text>
        <dbReference type="Rhea" id="RHEA:67604"/>
        <dbReference type="ChEBI" id="CHEBI:15377"/>
        <dbReference type="ChEBI" id="CHEBI:15378"/>
        <dbReference type="ChEBI" id="CHEBI:33019"/>
        <dbReference type="ChEBI" id="CHEBI:169976"/>
        <dbReference type="ChEBI" id="CHEBI:172872"/>
    </reaction>
    <physiologicalReaction direction="left-to-right" evidence="20">
        <dbReference type="Rhea" id="RHEA:67605"/>
    </physiologicalReaction>
</comment>
<evidence type="ECO:0000256" key="3">
    <source>
        <dbReference type="ARBA" id="ARBA00011245"/>
    </source>
</evidence>
<comment type="catalytic activity">
    <reaction evidence="18">
        <text>N(6)-methyl-ATP + H2O = N(6)-methyl-AMP + diphosphate + H(+)</text>
        <dbReference type="Rhea" id="RHEA:67608"/>
        <dbReference type="ChEBI" id="CHEBI:15377"/>
        <dbReference type="ChEBI" id="CHEBI:15378"/>
        <dbReference type="ChEBI" id="CHEBI:33019"/>
        <dbReference type="ChEBI" id="CHEBI:144842"/>
        <dbReference type="ChEBI" id="CHEBI:172873"/>
    </reaction>
    <physiologicalReaction direction="left-to-right" evidence="18">
        <dbReference type="Rhea" id="RHEA:67609"/>
    </physiologicalReaction>
</comment>
<dbReference type="GO" id="GO:0005737">
    <property type="term" value="C:cytoplasm"/>
    <property type="evidence" value="ECO:0007669"/>
    <property type="project" value="TreeGrafter"/>
</dbReference>
<evidence type="ECO:0000313" key="23">
    <source>
        <dbReference type="EMBL" id="WZO34093.1"/>
    </source>
</evidence>
<evidence type="ECO:0000256" key="13">
    <source>
        <dbReference type="ARBA" id="ARBA00029673"/>
    </source>
</evidence>
<evidence type="ECO:0000256" key="15">
    <source>
        <dbReference type="ARBA" id="ARBA00030682"/>
    </source>
</evidence>
<evidence type="ECO:0000256" key="9">
    <source>
        <dbReference type="ARBA" id="ARBA00024486"/>
    </source>
</evidence>
<dbReference type="EMBL" id="CP151632">
    <property type="protein sequence ID" value="WZO34093.1"/>
    <property type="molecule type" value="Genomic_DNA"/>
</dbReference>
<dbReference type="CDD" id="cd03427">
    <property type="entry name" value="NUDIX_MTH1_Nudt1"/>
    <property type="match status" value="1"/>
</dbReference>
<feature type="domain" description="Nudix hydrolase" evidence="22">
    <location>
        <begin position="2"/>
        <end position="138"/>
    </location>
</feature>
<evidence type="ECO:0000256" key="20">
    <source>
        <dbReference type="ARBA" id="ARBA00049032"/>
    </source>
</evidence>
<dbReference type="GO" id="GO:0042262">
    <property type="term" value="P:DNA protection"/>
    <property type="evidence" value="ECO:0007669"/>
    <property type="project" value="InterPro"/>
</dbReference>
<evidence type="ECO:0000256" key="14">
    <source>
        <dbReference type="ARBA" id="ARBA00030634"/>
    </source>
</evidence>
<dbReference type="PANTHER" id="PTHR43758:SF2">
    <property type="entry name" value="OXIDIZED PURINE NUCLEOSIDE TRIPHOSPHATE HYDROLASE"/>
    <property type="match status" value="1"/>
</dbReference>
<comment type="catalytic activity">
    <reaction evidence="9">
        <text>8-oxo-dGTP + H2O = 8-oxo-dGMP + diphosphate + H(+)</text>
        <dbReference type="Rhea" id="RHEA:31575"/>
        <dbReference type="ChEBI" id="CHEBI:15377"/>
        <dbReference type="ChEBI" id="CHEBI:15378"/>
        <dbReference type="ChEBI" id="CHEBI:33019"/>
        <dbReference type="ChEBI" id="CHEBI:63224"/>
        <dbReference type="ChEBI" id="CHEBI:77896"/>
    </reaction>
    <physiologicalReaction direction="left-to-right" evidence="9">
        <dbReference type="Rhea" id="RHEA:31576"/>
    </physiologicalReaction>
</comment>
<evidence type="ECO:0000256" key="10">
    <source>
        <dbReference type="ARBA" id="ARBA00024596"/>
    </source>
</evidence>
<evidence type="ECO:0000256" key="17">
    <source>
        <dbReference type="ARBA" id="ARBA00032071"/>
    </source>
</evidence>
<dbReference type="GO" id="GO:0046872">
    <property type="term" value="F:metal ion binding"/>
    <property type="evidence" value="ECO:0007669"/>
    <property type="project" value="UniProtKB-KW"/>
</dbReference>
<dbReference type="Gene3D" id="3.90.79.10">
    <property type="entry name" value="Nucleoside Triphosphate Pyrophosphohydrolase"/>
    <property type="match status" value="1"/>
</dbReference>
<evidence type="ECO:0000256" key="12">
    <source>
        <dbReference type="ARBA" id="ARBA00026218"/>
    </source>
</evidence>
<evidence type="ECO:0000256" key="16">
    <source>
        <dbReference type="ARBA" id="ARBA00031927"/>
    </source>
</evidence>
<dbReference type="EC" id="3.6.1.56" evidence="11"/>
<evidence type="ECO:0000259" key="22">
    <source>
        <dbReference type="PROSITE" id="PS51462"/>
    </source>
</evidence>
<protein>
    <recommendedName>
        <fullName evidence="12">Oxidized purine nucleoside triphosphate hydrolase</fullName>
        <ecNumber evidence="11">3.6.1.56</ecNumber>
    </recommendedName>
    <alternativeName>
        <fullName evidence="16">2-hydroxy-dATP diphosphatase</fullName>
    </alternativeName>
    <alternativeName>
        <fullName evidence="15">7,8-dihydro-8-oxoguanine triphosphatase</fullName>
    </alternativeName>
    <alternativeName>
        <fullName evidence="14">8-oxo-dGTPase</fullName>
    </alternativeName>
    <alternativeName>
        <fullName evidence="17">Methylated purine nucleoside triphosphate hydrolase</fullName>
    </alternativeName>
    <alternativeName>
        <fullName evidence="13">Nucleoside diphosphate-linked moiety X motif 1</fullName>
    </alternativeName>
</protein>
<comment type="catalytic activity">
    <reaction evidence="10">
        <text>2-oxo-ATP + H2O = 2-oxo-AMP + diphosphate + H(+)</text>
        <dbReference type="Rhea" id="RHEA:67392"/>
        <dbReference type="ChEBI" id="CHEBI:15377"/>
        <dbReference type="ChEBI" id="CHEBI:15378"/>
        <dbReference type="ChEBI" id="CHEBI:33019"/>
        <dbReference type="ChEBI" id="CHEBI:71395"/>
        <dbReference type="ChEBI" id="CHEBI:172878"/>
    </reaction>
    <physiologicalReaction direction="left-to-right" evidence="10">
        <dbReference type="Rhea" id="RHEA:67393"/>
    </physiologicalReaction>
</comment>
<comment type="subunit">
    <text evidence="3">Monomer.</text>
</comment>
<proteinExistence type="inferred from homology"/>
<dbReference type="PANTHER" id="PTHR43758">
    <property type="entry name" value="7,8-DIHYDRO-8-OXOGUANINE TRIPHOSPHATASE"/>
    <property type="match status" value="1"/>
</dbReference>
<name>A0AAU6SB48_9MICO</name>
<dbReference type="InterPro" id="IPR020084">
    <property type="entry name" value="NUDIX_hydrolase_CS"/>
</dbReference>
<comment type="catalytic activity">
    <reaction evidence="7">
        <text>8-oxo-dATP + H2O = 8-oxo-dAMP + diphosphate + H(+)</text>
        <dbReference type="Rhea" id="RHEA:65396"/>
        <dbReference type="ChEBI" id="CHEBI:15377"/>
        <dbReference type="ChEBI" id="CHEBI:15378"/>
        <dbReference type="ChEBI" id="CHEBI:33019"/>
        <dbReference type="ChEBI" id="CHEBI:71361"/>
        <dbReference type="ChEBI" id="CHEBI:172871"/>
    </reaction>
    <physiologicalReaction direction="left-to-right" evidence="7">
        <dbReference type="Rhea" id="RHEA:65397"/>
    </physiologicalReaction>
</comment>
<evidence type="ECO:0000256" key="21">
    <source>
        <dbReference type="ARBA" id="ARBA00053094"/>
    </source>
</evidence>
<dbReference type="InterPro" id="IPR015797">
    <property type="entry name" value="NUDIX_hydrolase-like_dom_sf"/>
</dbReference>
<comment type="cofactor">
    <cofactor evidence="1">
        <name>Mg(2+)</name>
        <dbReference type="ChEBI" id="CHEBI:18420"/>
    </cofactor>
</comment>
<evidence type="ECO:0000256" key="5">
    <source>
        <dbReference type="ARBA" id="ARBA00022801"/>
    </source>
</evidence>
<evidence type="ECO:0000256" key="19">
    <source>
        <dbReference type="ARBA" id="ARBA00048894"/>
    </source>
</evidence>
<sequence>MSLPEVCVVYLLRRGPAGAEVLLGDKRTGLGQGRIVGIGGKLDPGESAEEAAVREVMEEVGVRVAASDLHLAGTIDYHFPTRPAWSQRSTVFVCRRWVGDPVETDEITPRWYALDAVPYRRMWDDASRWLPGVLRGGAVDARFTFGADLSTVVLSAE</sequence>
<dbReference type="PROSITE" id="PS00893">
    <property type="entry name" value="NUDIX_BOX"/>
    <property type="match status" value="1"/>
</dbReference>
<evidence type="ECO:0000256" key="8">
    <source>
        <dbReference type="ARBA" id="ARBA00024459"/>
    </source>
</evidence>
<dbReference type="GO" id="GO:0008413">
    <property type="term" value="F:8-oxo-7,8-dihydroguanosine triphosphate pyrophosphatase activity"/>
    <property type="evidence" value="ECO:0007669"/>
    <property type="project" value="InterPro"/>
</dbReference>
<comment type="function">
    <text evidence="21">Oxidized purine nucleoside triphosphate hydrolase which is a prominent sanitizer of the oxidized nucleotide pool. Catalyzes the hydrolysis of 2-oxo-dATP (2-hydroxy-dATP) into 2-oxo-dAMP. Also has a significant hydrolase activity toward 2-oxo-ATP, 8-oxo-dGTP and 8-oxo-dATP. Through the hydrolysis of oxidized purine nucleoside triphosphates, prevents their incorporation into DNA and the subsequent transversions A:T to C:G and G:C to T:A. Also catalyzes the hydrolysis of methylated purine nucleoside triphosphate preventing their integration into DNA. Through this antimutagenic activity protects cells from oxidative stress.</text>
</comment>
<evidence type="ECO:0000256" key="11">
    <source>
        <dbReference type="ARBA" id="ARBA00026103"/>
    </source>
</evidence>
<comment type="catalytic activity">
    <reaction evidence="8">
        <text>2-oxo-dATP + H2O = 2-oxo-dAMP + diphosphate + H(+)</text>
        <dbReference type="Rhea" id="RHEA:31583"/>
        <dbReference type="ChEBI" id="CHEBI:15377"/>
        <dbReference type="ChEBI" id="CHEBI:15378"/>
        <dbReference type="ChEBI" id="CHEBI:33019"/>
        <dbReference type="ChEBI" id="CHEBI:63212"/>
        <dbReference type="ChEBI" id="CHEBI:77897"/>
        <dbReference type="EC" id="3.6.1.56"/>
    </reaction>
    <physiologicalReaction direction="left-to-right" evidence="8">
        <dbReference type="Rhea" id="RHEA:31584"/>
    </physiologicalReaction>
</comment>
<comment type="catalytic activity">
    <reaction evidence="19">
        <text>O(6)-methyl-dGTP + H2O = O(6)-methyl-dGMP + diphosphate + H(+)</text>
        <dbReference type="Rhea" id="RHEA:67600"/>
        <dbReference type="ChEBI" id="CHEBI:15377"/>
        <dbReference type="ChEBI" id="CHEBI:15378"/>
        <dbReference type="ChEBI" id="CHEBI:33019"/>
        <dbReference type="ChEBI" id="CHEBI:169974"/>
        <dbReference type="ChEBI" id="CHEBI:169975"/>
    </reaction>
    <physiologicalReaction direction="left-to-right" evidence="19">
        <dbReference type="Rhea" id="RHEA:67601"/>
    </physiologicalReaction>
</comment>
<gene>
    <name evidence="23" type="ORF">MRBLWS13_001736</name>
</gene>
<evidence type="ECO:0000256" key="1">
    <source>
        <dbReference type="ARBA" id="ARBA00001946"/>
    </source>
</evidence>
<reference evidence="23" key="1">
    <citation type="submission" date="2024-04" db="EMBL/GenBank/DDBJ databases">
        <authorList>
            <person name="Roder T."/>
            <person name="Oberhansli S."/>
            <person name="Kreuzer M."/>
        </authorList>
    </citation>
    <scope>NUCLEOTIDE SEQUENCE</scope>
    <source>
        <strain evidence="23">LWS13-1.2</strain>
    </source>
</reference>
<accession>A0AAU6SB48</accession>
<keyword evidence="5" id="KW-0378">Hydrolase</keyword>
<dbReference type="GO" id="GO:0008828">
    <property type="term" value="F:dATP diphosphatase activity"/>
    <property type="evidence" value="ECO:0007669"/>
    <property type="project" value="UniProtKB-EC"/>
</dbReference>
<evidence type="ECO:0000256" key="2">
    <source>
        <dbReference type="ARBA" id="ARBA00005582"/>
    </source>
</evidence>
<evidence type="ECO:0000256" key="4">
    <source>
        <dbReference type="ARBA" id="ARBA00022723"/>
    </source>
</evidence>
<keyword evidence="4" id="KW-0479">Metal-binding</keyword>
<dbReference type="PRINTS" id="PR01403">
    <property type="entry name" value="8OXTPHPHTASE"/>
</dbReference>
<dbReference type="Pfam" id="PF00293">
    <property type="entry name" value="NUDIX"/>
    <property type="match status" value="1"/>
</dbReference>
<comment type="similarity">
    <text evidence="2">Belongs to the Nudix hydrolase family.</text>
</comment>
<evidence type="ECO:0000256" key="6">
    <source>
        <dbReference type="ARBA" id="ARBA00022842"/>
    </source>
</evidence>
<dbReference type="PROSITE" id="PS51462">
    <property type="entry name" value="NUDIX"/>
    <property type="match status" value="1"/>
</dbReference>
<dbReference type="InterPro" id="IPR000086">
    <property type="entry name" value="NUDIX_hydrolase_dom"/>
</dbReference>
<keyword evidence="6" id="KW-0460">Magnesium</keyword>
<dbReference type="RefSeq" id="WP_349428638.1">
    <property type="nucleotide sequence ID" value="NZ_CP151632.1"/>
</dbReference>